<dbReference type="RefSeq" id="WP_152279683.1">
    <property type="nucleotide sequence ID" value="NZ_WFKK01000010.1"/>
</dbReference>
<dbReference type="PANTHER" id="PTHR22916">
    <property type="entry name" value="GLYCOSYLTRANSFERASE"/>
    <property type="match status" value="1"/>
</dbReference>
<organism evidence="2 3">
    <name type="scientific">Poseidonibacter ostreae</name>
    <dbReference type="NCBI Taxonomy" id="2654171"/>
    <lineage>
        <taxon>Bacteria</taxon>
        <taxon>Pseudomonadati</taxon>
        <taxon>Campylobacterota</taxon>
        <taxon>Epsilonproteobacteria</taxon>
        <taxon>Campylobacterales</taxon>
        <taxon>Arcobacteraceae</taxon>
        <taxon>Poseidonibacter</taxon>
    </lineage>
</organism>
<gene>
    <name evidence="2" type="ORF">GBG19_05200</name>
</gene>
<dbReference type="PANTHER" id="PTHR22916:SF3">
    <property type="entry name" value="UDP-GLCNAC:BETAGAL BETA-1,3-N-ACETYLGLUCOSAMINYLTRANSFERASE-LIKE PROTEIN 1"/>
    <property type="match status" value="1"/>
</dbReference>
<dbReference type="InterPro" id="IPR029044">
    <property type="entry name" value="Nucleotide-diphossugar_trans"/>
</dbReference>
<protein>
    <submittedName>
        <fullName evidence="2">Glycosyltransferase</fullName>
    </submittedName>
</protein>
<dbReference type="GO" id="GO:0016758">
    <property type="term" value="F:hexosyltransferase activity"/>
    <property type="evidence" value="ECO:0007669"/>
    <property type="project" value="UniProtKB-ARBA"/>
</dbReference>
<dbReference type="AlphaFoldDB" id="A0A6L4WVK3"/>
<name>A0A6L4WVK3_9BACT</name>
<accession>A0A6L4WVK3</accession>
<sequence>MQNVYITIYLLNKDYGIFLEKCLESLLNQSNKNFELIIVDNASKDNSRELLSKKYDTLNVIYLEKSLRLTEVGNMISKIAKGTHFVRLDADDWVEEDFVETFYDKLKKNTNLAAIFPNYHEVNIDGKIIKTVKRFDFDSEVSLFDLPAHGACTLISKKVFEEIGGYDETLDRQDGYDLWLKLIKNYKVSNIKKPLFYYRQHNLNLTKSQKKLLEVRTDILYKHALQYGLKLENVVFIVSIQRHDDFFGYLANTIHEDKTVLNHLLDKVFSINKDAVICISSESSEEDFSIGSSKILFHKRQITNQSLKYSLVDAVKYVETFKKCNFEYVVSLTIDYPFLDSHYILAAISYIHYFNTDSVDSVCIEDSILFKHNGHTLEPVYNNTITRFERDTLYKRAGGINVLKTSKLDEYDGISTKKTGHIIIDKLSSIRADNIEIMELLDTKEQYR</sequence>
<dbReference type="SUPFAM" id="SSF53448">
    <property type="entry name" value="Nucleotide-diphospho-sugar transferases"/>
    <property type="match status" value="2"/>
</dbReference>
<dbReference type="Gene3D" id="3.90.550.10">
    <property type="entry name" value="Spore Coat Polysaccharide Biosynthesis Protein SpsA, Chain A"/>
    <property type="match status" value="2"/>
</dbReference>
<dbReference type="EMBL" id="WFKK01000010">
    <property type="protein sequence ID" value="KAB7889779.1"/>
    <property type="molecule type" value="Genomic_DNA"/>
</dbReference>
<dbReference type="Pfam" id="PF00535">
    <property type="entry name" value="Glycos_transf_2"/>
    <property type="match status" value="1"/>
</dbReference>
<evidence type="ECO:0000313" key="3">
    <source>
        <dbReference type="Proteomes" id="UP000472839"/>
    </source>
</evidence>
<proteinExistence type="predicted"/>
<dbReference type="InterPro" id="IPR001173">
    <property type="entry name" value="Glyco_trans_2-like"/>
</dbReference>
<evidence type="ECO:0000259" key="1">
    <source>
        <dbReference type="Pfam" id="PF00535"/>
    </source>
</evidence>
<evidence type="ECO:0000313" key="2">
    <source>
        <dbReference type="EMBL" id="KAB7889779.1"/>
    </source>
</evidence>
<comment type="caution">
    <text evidence="2">The sequence shown here is derived from an EMBL/GenBank/DDBJ whole genome shotgun (WGS) entry which is preliminary data.</text>
</comment>
<reference evidence="2 3" key="1">
    <citation type="submission" date="2019-10" db="EMBL/GenBank/DDBJ databases">
        <title>Poseidonibacter ostreae sp. nov., isolated from the gut of the Ostrea denselamellosa.</title>
        <authorList>
            <person name="Choi A."/>
        </authorList>
    </citation>
    <scope>NUCLEOTIDE SEQUENCE [LARGE SCALE GENOMIC DNA]</scope>
    <source>
        <strain evidence="2 3">SJOD-M-33</strain>
    </source>
</reference>
<dbReference type="Proteomes" id="UP000472839">
    <property type="component" value="Unassembled WGS sequence"/>
</dbReference>
<feature type="domain" description="Glycosyltransferase 2-like" evidence="1">
    <location>
        <begin position="18"/>
        <end position="163"/>
    </location>
</feature>